<sequence>MIQPSAAPPPFSPFFFYNATFEPQEVMRRHAATGLVPNPQRLTNFLGVLIDPRFFPSLLDNRAGEVEGVPIPANWHADIAEWGAALRAVDLAGDSFTVIELGCGWGCWLNNTGVAARRLGKRPQLIGVEGDKGHLAFARQSTAENGFGSDQVTLHHGIAAARGGVALFPRQHQAGEQWGLEAVFGASAEQRQQAAAAGSHEELPMVALRDLAAPHARIDLLHIDIQGGEATLIEEALPQLQEKVAYIVVGTHSRPIEGRIMDTLHKAGWLLEIERPAILDMHHNGQRVVVDGVQGWRNPALHQPDPRR</sequence>
<protein>
    <submittedName>
        <fullName evidence="1">FkbM family methyltransferase</fullName>
    </submittedName>
</protein>
<dbReference type="Proteomes" id="UP001201985">
    <property type="component" value="Unassembled WGS sequence"/>
</dbReference>
<evidence type="ECO:0000313" key="1">
    <source>
        <dbReference type="EMBL" id="MCI0752262.1"/>
    </source>
</evidence>
<keyword evidence="1" id="KW-0489">Methyltransferase</keyword>
<comment type="caution">
    <text evidence="1">The sequence shown here is derived from an EMBL/GenBank/DDBJ whole genome shotgun (WGS) entry which is preliminary data.</text>
</comment>
<dbReference type="Gene3D" id="3.40.50.150">
    <property type="entry name" value="Vaccinia Virus protein VP39"/>
    <property type="match status" value="1"/>
</dbReference>
<dbReference type="RefSeq" id="WP_202910629.1">
    <property type="nucleotide sequence ID" value="NZ_JALBUU010000004.1"/>
</dbReference>
<gene>
    <name evidence="1" type="ORF">MON41_00610</name>
</gene>
<keyword evidence="1" id="KW-0808">Transferase</keyword>
<name>A0ABS9VZ45_9PROT</name>
<keyword evidence="2" id="KW-1185">Reference proteome</keyword>
<dbReference type="EMBL" id="JALBUU010000004">
    <property type="protein sequence ID" value="MCI0752262.1"/>
    <property type="molecule type" value="Genomic_DNA"/>
</dbReference>
<dbReference type="SUPFAM" id="SSF53335">
    <property type="entry name" value="S-adenosyl-L-methionine-dependent methyltransferases"/>
    <property type="match status" value="1"/>
</dbReference>
<dbReference type="InterPro" id="IPR029063">
    <property type="entry name" value="SAM-dependent_MTases_sf"/>
</dbReference>
<evidence type="ECO:0000313" key="2">
    <source>
        <dbReference type="Proteomes" id="UP001201985"/>
    </source>
</evidence>
<dbReference type="GO" id="GO:0032259">
    <property type="term" value="P:methylation"/>
    <property type="evidence" value="ECO:0007669"/>
    <property type="project" value="UniProtKB-KW"/>
</dbReference>
<dbReference type="GO" id="GO:0008168">
    <property type="term" value="F:methyltransferase activity"/>
    <property type="evidence" value="ECO:0007669"/>
    <property type="project" value="UniProtKB-KW"/>
</dbReference>
<organism evidence="1 2">
    <name type="scientific">Teichococcus vastitatis</name>
    <dbReference type="NCBI Taxonomy" id="2307076"/>
    <lineage>
        <taxon>Bacteria</taxon>
        <taxon>Pseudomonadati</taxon>
        <taxon>Pseudomonadota</taxon>
        <taxon>Alphaproteobacteria</taxon>
        <taxon>Acetobacterales</taxon>
        <taxon>Roseomonadaceae</taxon>
        <taxon>Roseomonas</taxon>
    </lineage>
</organism>
<accession>A0ABS9VZ45</accession>
<proteinExistence type="predicted"/>
<reference evidence="1 2" key="1">
    <citation type="submission" date="2022-03" db="EMBL/GenBank/DDBJ databases">
        <title>Complete genome analysis of Roseomonas KG 17.1 : a prolific producer of plant growth promoters.</title>
        <authorList>
            <person name="Saadouli I."/>
            <person name="Najjari A."/>
            <person name="Mosbah A."/>
            <person name="Ouzari H.I."/>
        </authorList>
    </citation>
    <scope>NUCLEOTIDE SEQUENCE [LARGE SCALE GENOMIC DNA]</scope>
    <source>
        <strain evidence="1 2">KG17-1</strain>
    </source>
</reference>